<name>A0ABU4Y1T9_9HYPH</name>
<dbReference type="RefSeq" id="WP_320288978.1">
    <property type="nucleotide sequence ID" value="NZ_JAVIIW010000023.1"/>
</dbReference>
<dbReference type="InterPro" id="IPR024072">
    <property type="entry name" value="DHFR-like_dom_sf"/>
</dbReference>
<dbReference type="InterPro" id="IPR002734">
    <property type="entry name" value="RibDG_C"/>
</dbReference>
<accession>A0ABU4Y1T9</accession>
<sequence>MKDIIGRYMTAGWSLLAGRTTYEDLYEGWVVRQPSSAMTQALTGVRKFVASYDPGYEPRWENSMLLAGEARQTVLELKATHDRPVIIFGSGRLVGSLMQGRLIDELVLMIHPLVLGKGLRFFDAAPALARLKLADQAATDTGVAILIYSRAADEPTATR</sequence>
<comment type="caution">
    <text evidence="2">The sequence shown here is derived from an EMBL/GenBank/DDBJ whole genome shotgun (WGS) entry which is preliminary data.</text>
</comment>
<evidence type="ECO:0000313" key="2">
    <source>
        <dbReference type="EMBL" id="MDX8480666.1"/>
    </source>
</evidence>
<dbReference type="Proteomes" id="UP001287059">
    <property type="component" value="Unassembled WGS sequence"/>
</dbReference>
<keyword evidence="3" id="KW-1185">Reference proteome</keyword>
<reference evidence="2 3" key="1">
    <citation type="submission" date="2023-08" db="EMBL/GenBank/DDBJ databases">
        <title>Implementing the SeqCode for naming new Mesorhizobium species isolated from Vachellia karroo root nodules.</title>
        <authorList>
            <person name="Van Lill M."/>
        </authorList>
    </citation>
    <scope>NUCLEOTIDE SEQUENCE [LARGE SCALE GENOMIC DNA]</scope>
    <source>
        <strain evidence="2 3">VK24D</strain>
    </source>
</reference>
<evidence type="ECO:0000259" key="1">
    <source>
        <dbReference type="Pfam" id="PF01872"/>
    </source>
</evidence>
<organism evidence="2 3">
    <name type="scientific">Mesorhizobium album</name>
    <dbReference type="NCBI Taxonomy" id="3072314"/>
    <lineage>
        <taxon>Bacteria</taxon>
        <taxon>Pseudomonadati</taxon>
        <taxon>Pseudomonadota</taxon>
        <taxon>Alphaproteobacteria</taxon>
        <taxon>Hyphomicrobiales</taxon>
        <taxon>Phyllobacteriaceae</taxon>
        <taxon>Mesorhizobium</taxon>
    </lineage>
</organism>
<protein>
    <submittedName>
        <fullName evidence="2">Dihydrofolate reductase family protein</fullName>
    </submittedName>
</protein>
<dbReference type="SUPFAM" id="SSF53597">
    <property type="entry name" value="Dihydrofolate reductase-like"/>
    <property type="match status" value="1"/>
</dbReference>
<proteinExistence type="predicted"/>
<dbReference type="EMBL" id="JAVIIW010000023">
    <property type="protein sequence ID" value="MDX8480666.1"/>
    <property type="molecule type" value="Genomic_DNA"/>
</dbReference>
<feature type="domain" description="Bacterial bifunctional deaminase-reductase C-terminal" evidence="1">
    <location>
        <begin position="73"/>
        <end position="144"/>
    </location>
</feature>
<evidence type="ECO:0000313" key="3">
    <source>
        <dbReference type="Proteomes" id="UP001287059"/>
    </source>
</evidence>
<dbReference type="Pfam" id="PF01872">
    <property type="entry name" value="RibD_C"/>
    <property type="match status" value="1"/>
</dbReference>
<dbReference type="Gene3D" id="3.40.430.10">
    <property type="entry name" value="Dihydrofolate Reductase, subunit A"/>
    <property type="match status" value="1"/>
</dbReference>
<gene>
    <name evidence="2" type="ORF">RFN28_19665</name>
</gene>